<reference evidence="4 5" key="1">
    <citation type="journal article" date="2016" name="Nat. Commun.">
        <title>Thousands of microbial genomes shed light on interconnected biogeochemical processes in an aquifer system.</title>
        <authorList>
            <person name="Anantharaman K."/>
            <person name="Brown C.T."/>
            <person name="Hug L.A."/>
            <person name="Sharon I."/>
            <person name="Castelle C.J."/>
            <person name="Probst A.J."/>
            <person name="Thomas B.C."/>
            <person name="Singh A."/>
            <person name="Wilkins M.J."/>
            <person name="Karaoz U."/>
            <person name="Brodie E.L."/>
            <person name="Williams K.H."/>
            <person name="Hubbard S.S."/>
            <person name="Banfield J.F."/>
        </authorList>
    </citation>
    <scope>NUCLEOTIDE SEQUENCE [LARGE SCALE GENOMIC DNA]</scope>
</reference>
<organism evidence="4 5">
    <name type="scientific">Candidatus Curtissbacteria bacterium RBG_16_39_7</name>
    <dbReference type="NCBI Taxonomy" id="1797707"/>
    <lineage>
        <taxon>Bacteria</taxon>
        <taxon>Candidatus Curtissiibacteriota</taxon>
    </lineage>
</organism>
<keyword evidence="2" id="KW-0346">Stress response</keyword>
<dbReference type="PANTHER" id="PTHR21237:SF23">
    <property type="entry name" value="GRPE PROTEIN HOMOLOG, MITOCHONDRIAL"/>
    <property type="match status" value="1"/>
</dbReference>
<evidence type="ECO:0000256" key="1">
    <source>
        <dbReference type="ARBA" id="ARBA00023186"/>
    </source>
</evidence>
<dbReference type="GO" id="GO:0000774">
    <property type="term" value="F:adenyl-nucleotide exchange factor activity"/>
    <property type="evidence" value="ECO:0007669"/>
    <property type="project" value="InterPro"/>
</dbReference>
<dbReference type="EMBL" id="MFAV01000020">
    <property type="protein sequence ID" value="OGD86334.1"/>
    <property type="molecule type" value="Genomic_DNA"/>
</dbReference>
<comment type="caution">
    <text evidence="4">The sequence shown here is derived from an EMBL/GenBank/DDBJ whole genome shotgun (WGS) entry which is preliminary data.</text>
</comment>
<evidence type="ECO:0000256" key="2">
    <source>
        <dbReference type="RuleBase" id="RU000639"/>
    </source>
</evidence>
<dbReference type="PROSITE" id="PS01071">
    <property type="entry name" value="GRPE"/>
    <property type="match status" value="1"/>
</dbReference>
<dbReference type="AlphaFoldDB" id="A0A1F5G3E2"/>
<dbReference type="PRINTS" id="PR00773">
    <property type="entry name" value="GRPEPROTEIN"/>
</dbReference>
<dbReference type="Proteomes" id="UP000176628">
    <property type="component" value="Unassembled WGS sequence"/>
</dbReference>
<evidence type="ECO:0000313" key="5">
    <source>
        <dbReference type="Proteomes" id="UP000176628"/>
    </source>
</evidence>
<dbReference type="Gene3D" id="2.30.22.10">
    <property type="entry name" value="Head domain of nucleotide exchange factor GrpE"/>
    <property type="match status" value="1"/>
</dbReference>
<sequence length="88" mass="9752">MVVKQFKETLVSEGVSEIEIKDGKFDPNFCEAVGVVQGKDEGKIAQVIEKGYQLNGKVIRVAKVKVFKKEVGEEEKKAEKASKFGDYA</sequence>
<accession>A0A1F5G3E2</accession>
<dbReference type="InterPro" id="IPR009012">
    <property type="entry name" value="GrpE_head"/>
</dbReference>
<dbReference type="GO" id="GO:0042803">
    <property type="term" value="F:protein homodimerization activity"/>
    <property type="evidence" value="ECO:0007669"/>
    <property type="project" value="InterPro"/>
</dbReference>
<evidence type="ECO:0000256" key="3">
    <source>
        <dbReference type="RuleBase" id="RU004478"/>
    </source>
</evidence>
<comment type="similarity">
    <text evidence="3">Belongs to the GrpE family.</text>
</comment>
<protein>
    <recommendedName>
        <fullName evidence="2">Protein GrpE</fullName>
    </recommendedName>
</protein>
<dbReference type="GO" id="GO:0006457">
    <property type="term" value="P:protein folding"/>
    <property type="evidence" value="ECO:0007669"/>
    <property type="project" value="InterPro"/>
</dbReference>
<evidence type="ECO:0000313" key="4">
    <source>
        <dbReference type="EMBL" id="OGD86334.1"/>
    </source>
</evidence>
<dbReference type="InterPro" id="IPR000740">
    <property type="entry name" value="GrpE"/>
</dbReference>
<dbReference type="SUPFAM" id="SSF51064">
    <property type="entry name" value="Head domain of nucleotide exchange factor GrpE"/>
    <property type="match status" value="1"/>
</dbReference>
<keyword evidence="1 2" id="KW-0143">Chaperone</keyword>
<proteinExistence type="inferred from homology"/>
<dbReference type="Pfam" id="PF01025">
    <property type="entry name" value="GrpE"/>
    <property type="match status" value="1"/>
</dbReference>
<name>A0A1F5G3E2_9BACT</name>
<gene>
    <name evidence="4" type="ORF">A2Z23_00255</name>
</gene>
<dbReference type="GO" id="GO:0051082">
    <property type="term" value="F:unfolded protein binding"/>
    <property type="evidence" value="ECO:0007669"/>
    <property type="project" value="TreeGrafter"/>
</dbReference>
<dbReference type="GO" id="GO:0051087">
    <property type="term" value="F:protein-folding chaperone binding"/>
    <property type="evidence" value="ECO:0007669"/>
    <property type="project" value="InterPro"/>
</dbReference>
<comment type="function">
    <text evidence="2">Participates actively in the response to hyperosmotic and heat shock by preventing the aggregation of stress-denatured proteins, in association with DnaK and GrpE. It is the nucleotide exchange factor for DnaK and may function as a thermosensor. Unfolded proteins bind initially to DnaJ; upon interaction with the DnaJ-bound protein, DnaK hydrolyzes its bound ATP, resulting in the formation of a stable complex. GrpE releases ADP from DnaK; ATP binding to DnaK triggers the release of the substrate protein, thus completing the reaction cycle. Several rounds of ATP-dependent interactions between DnaJ, DnaK and GrpE are required for fully efficient folding.</text>
</comment>
<dbReference type="PANTHER" id="PTHR21237">
    <property type="entry name" value="GRPE PROTEIN"/>
    <property type="match status" value="1"/>
</dbReference>